<dbReference type="InterPro" id="IPR048739">
    <property type="entry name" value="CEP104_N"/>
</dbReference>
<evidence type="ECO:0000256" key="3">
    <source>
        <dbReference type="ARBA" id="ARBA00004647"/>
    </source>
</evidence>
<evidence type="ECO:0000256" key="2">
    <source>
        <dbReference type="ARBA" id="ARBA00004138"/>
    </source>
</evidence>
<organism evidence="14 15">
    <name type="scientific">Biomphalaria glabrata</name>
    <name type="common">Bloodfluke planorb</name>
    <name type="synonym">Freshwater snail</name>
    <dbReference type="NCBI Taxonomy" id="6526"/>
    <lineage>
        <taxon>Eukaryota</taxon>
        <taxon>Metazoa</taxon>
        <taxon>Spiralia</taxon>
        <taxon>Lophotrochozoa</taxon>
        <taxon>Mollusca</taxon>
        <taxon>Gastropoda</taxon>
        <taxon>Heterobranchia</taxon>
        <taxon>Euthyneura</taxon>
        <taxon>Panpulmonata</taxon>
        <taxon>Hygrophila</taxon>
        <taxon>Lymnaeoidea</taxon>
        <taxon>Planorbidae</taxon>
        <taxon>Biomphalaria</taxon>
    </lineage>
</organism>
<feature type="compositionally biased region" description="Low complexity" evidence="12">
    <location>
        <begin position="846"/>
        <end position="861"/>
    </location>
</feature>
<dbReference type="GO" id="GO:0000922">
    <property type="term" value="C:spindle pole"/>
    <property type="evidence" value="ECO:0007669"/>
    <property type="project" value="UniProtKB-SubCell"/>
</dbReference>
<evidence type="ECO:0000256" key="9">
    <source>
        <dbReference type="ARBA" id="ARBA00059645"/>
    </source>
</evidence>
<dbReference type="GeneID" id="106057410"/>
<keyword evidence="8" id="KW-0966">Cell projection</keyword>
<proteinExistence type="predicted"/>
<dbReference type="GO" id="GO:0005814">
    <property type="term" value="C:centriole"/>
    <property type="evidence" value="ECO:0007669"/>
    <property type="project" value="UniProtKB-SubCell"/>
</dbReference>
<feature type="compositionally biased region" description="Pro residues" evidence="12">
    <location>
        <begin position="321"/>
        <end position="334"/>
    </location>
</feature>
<dbReference type="SMART" id="SM01349">
    <property type="entry name" value="TOG"/>
    <property type="match status" value="1"/>
</dbReference>
<keyword evidence="4" id="KW-0963">Cytoplasm</keyword>
<feature type="region of interest" description="Disordered" evidence="12">
    <location>
        <begin position="846"/>
        <end position="874"/>
    </location>
</feature>
<dbReference type="InterPro" id="IPR034085">
    <property type="entry name" value="TOG"/>
</dbReference>
<dbReference type="SUPFAM" id="SSF49785">
    <property type="entry name" value="Galactose-binding domain-like"/>
    <property type="match status" value="1"/>
</dbReference>
<evidence type="ECO:0000256" key="4">
    <source>
        <dbReference type="ARBA" id="ARBA00022490"/>
    </source>
</evidence>
<comment type="subcellular location">
    <subcellularLocation>
        <location evidence="2">Cell projection</location>
        <location evidence="2">Cilium</location>
    </subcellularLocation>
    <subcellularLocation>
        <location evidence="1">Cytoplasm</location>
        <location evidence="1">Cytoskeleton</location>
        <location evidence="1">Microtubule organizing center</location>
        <location evidence="1">Centrosome</location>
        <location evidence="1">Centriole</location>
    </subcellularLocation>
    <subcellularLocation>
        <location evidence="3">Cytoplasm</location>
        <location evidence="3">Cytoskeleton</location>
        <location evidence="3">Spindle pole</location>
    </subcellularLocation>
</comment>
<keyword evidence="6" id="KW-0175">Coiled coil</keyword>
<dbReference type="Pfam" id="PF21039">
    <property type="entry name" value="CEP104_ZnF"/>
    <property type="match status" value="1"/>
</dbReference>
<evidence type="ECO:0000259" key="13">
    <source>
        <dbReference type="SMART" id="SM01349"/>
    </source>
</evidence>
<dbReference type="AlphaFoldDB" id="A0A9W2YNM2"/>
<feature type="region of interest" description="Disordered" evidence="12">
    <location>
        <begin position="314"/>
        <end position="334"/>
    </location>
</feature>
<reference evidence="15" key="1">
    <citation type="submission" date="2025-08" db="UniProtKB">
        <authorList>
            <consortium name="RefSeq"/>
        </authorList>
    </citation>
    <scope>IDENTIFICATION</scope>
</reference>
<feature type="region of interest" description="Disordered" evidence="12">
    <location>
        <begin position="620"/>
        <end position="642"/>
    </location>
</feature>
<dbReference type="InterPro" id="IPR011989">
    <property type="entry name" value="ARM-like"/>
</dbReference>
<evidence type="ECO:0000313" key="14">
    <source>
        <dbReference type="Proteomes" id="UP001165740"/>
    </source>
</evidence>
<protein>
    <recommendedName>
        <fullName evidence="11">Centrosomal protein of 104 kDa</fullName>
    </recommendedName>
</protein>
<name>A0A9W2YNM2_BIOGL</name>
<evidence type="ECO:0000256" key="8">
    <source>
        <dbReference type="ARBA" id="ARBA00023273"/>
    </source>
</evidence>
<dbReference type="InterPro" id="IPR008979">
    <property type="entry name" value="Galactose-bd-like_sf"/>
</dbReference>
<keyword evidence="14" id="KW-1185">Reference proteome</keyword>
<evidence type="ECO:0000313" key="15">
    <source>
        <dbReference type="RefSeq" id="XP_055864417.1"/>
    </source>
</evidence>
<dbReference type="RefSeq" id="XP_055864417.1">
    <property type="nucleotide sequence ID" value="XM_056008442.1"/>
</dbReference>
<evidence type="ECO:0000256" key="5">
    <source>
        <dbReference type="ARBA" id="ARBA00022737"/>
    </source>
</evidence>
<evidence type="ECO:0000256" key="6">
    <source>
        <dbReference type="ARBA" id="ARBA00023054"/>
    </source>
</evidence>
<evidence type="ECO:0000256" key="12">
    <source>
        <dbReference type="SAM" id="MobiDB-lite"/>
    </source>
</evidence>
<feature type="domain" description="TOG" evidence="13">
    <location>
        <begin position="372"/>
        <end position="626"/>
    </location>
</feature>
<evidence type="ECO:0000256" key="7">
    <source>
        <dbReference type="ARBA" id="ARBA00023212"/>
    </source>
</evidence>
<dbReference type="Proteomes" id="UP001165740">
    <property type="component" value="Chromosome 13"/>
</dbReference>
<feature type="region of interest" description="Disordered" evidence="12">
    <location>
        <begin position="661"/>
        <end position="711"/>
    </location>
</feature>
<dbReference type="InterPro" id="IPR048738">
    <property type="entry name" value="CEP104_Znf"/>
</dbReference>
<sequence>MDLHIIHSKITVMPHKLQFKVIHASGQDDIYRASELNHHSPLTKGWQSARFCLYPQDMVIQLETRSRLRKIQILSHQFLIPTKIEFFVGDVPDGAPLLLESARYARLGYVSLSDNEKTGYKARELKSVHVDAVGHFLKLNIHKNHVNKHNLYNQVGIIAINVIGDELRRPYDITDPDLLLDDPRIERDPALEGLFNKPDYISPLDDLAFDMYQDPEIAQIIRRLERKKQEAVLQERYDYAKRLKQAITELQKVGEKLGKMEVEKRQAVENEDYDKARLKKVQMDEYRLQVYKDLNLNDLLELTGSRHPQHIDLEPVRHYSPPTPPPRLEELPPPTIRTPPHYEEYPLPRRALTLEEELPPEPENNQEAEPMSEVDLREASTAIDIFGLSLVSKAYSKTWSYREDALTAVHHQMQQMPTGNKEEAKSMLRAAIFLVKRGIDDKVYAVFRAALHLYRMLLTEFVPKHKLGKPDITSAVEKTLPNLFHKAGDTAVRNRDDAKSFIQEMASFPEVKATQTLAHECVKPFKLTLGPRHAQSRCEIVESLYQNFGLKGGLTIDNIMKFNVEGLNHNAGEVRDVIERLIKTMYKNHGAPIKDYLPPDDEKTRKNTLWRQLFEYFDQVDGKPPRTDAKKQKAEEEQKKQAEIDALQKQLQALRDMNAGKALRSDRSNGPIDASVLSKNDPSKKAAPQKKKPEAAKVKPKGNKPTTKDDDDVSMFTVDNICIFCGERNESFTEEGLDIHYWKNCPMLKRCTNCKQVVEIATYTDHVLTECEAKSNFSKCPRCSEAIPKPEYDQHVADKACNPHKTGQNHCPLCHENISSGEDGWKEHLMGRTGCKQNPRRLLALNKPAGGAAGNKTTAARGRGGKAGSVRGRK</sequence>
<dbReference type="Pfam" id="PF21040">
    <property type="entry name" value="CEP104-like_TOG"/>
    <property type="match status" value="1"/>
</dbReference>
<keyword evidence="5" id="KW-0677">Repeat</keyword>
<dbReference type="FunFam" id="1.25.10.10:FF:000200">
    <property type="entry name" value="Centrosomal protein of 104 kDa"/>
    <property type="match status" value="1"/>
</dbReference>
<evidence type="ECO:0000256" key="10">
    <source>
        <dbReference type="ARBA" id="ARBA00065345"/>
    </source>
</evidence>
<keyword evidence="7" id="KW-0206">Cytoskeleton</keyword>
<comment type="subunit">
    <text evidence="10">Interacts with CCP110 and CEP97. Interacts with ARMC9, TOGARAM1, CCDC66 and CSPP1.</text>
</comment>
<dbReference type="Pfam" id="PF21038">
    <property type="entry name" value="CEP104_N"/>
    <property type="match status" value="1"/>
</dbReference>
<accession>A0A9W2YNM2</accession>
<evidence type="ECO:0000256" key="1">
    <source>
        <dbReference type="ARBA" id="ARBA00004114"/>
    </source>
</evidence>
<dbReference type="Gene3D" id="1.25.10.10">
    <property type="entry name" value="Leucine-rich Repeat Variant"/>
    <property type="match status" value="1"/>
</dbReference>
<evidence type="ECO:0000256" key="11">
    <source>
        <dbReference type="ARBA" id="ARBA00068547"/>
    </source>
</evidence>
<gene>
    <name evidence="15" type="primary">LOC106057410</name>
</gene>
<comment type="function">
    <text evidence="9">Required for ciliogenesis and for structural integrity at the ciliary tip.</text>
</comment>
<dbReference type="InterPro" id="IPR052607">
    <property type="entry name" value="CEP104-like"/>
</dbReference>
<dbReference type="PANTHER" id="PTHR13371">
    <property type="entry name" value="GLYCINE-, GLUTAMATE-, THIENYLCYCLOHEXYLPIPERIDINE-BINDING PROTEIN"/>
    <property type="match status" value="1"/>
</dbReference>
<dbReference type="PANTHER" id="PTHR13371:SF0">
    <property type="entry name" value="CENTROSOMAL PROTEIN OF 104 KDA"/>
    <property type="match status" value="1"/>
</dbReference>
<dbReference type="GO" id="GO:0005929">
    <property type="term" value="C:cilium"/>
    <property type="evidence" value="ECO:0007669"/>
    <property type="project" value="UniProtKB-SubCell"/>
</dbReference>